<dbReference type="OrthoDB" id="3350591at2759"/>
<keyword evidence="3" id="KW-1185">Reference proteome</keyword>
<organism evidence="2 3">
    <name type="scientific">Eutypa lata (strain UCR-EL1)</name>
    <name type="common">Grapevine dieback disease fungus</name>
    <name type="synonym">Eutypa armeniacae</name>
    <dbReference type="NCBI Taxonomy" id="1287681"/>
    <lineage>
        <taxon>Eukaryota</taxon>
        <taxon>Fungi</taxon>
        <taxon>Dikarya</taxon>
        <taxon>Ascomycota</taxon>
        <taxon>Pezizomycotina</taxon>
        <taxon>Sordariomycetes</taxon>
        <taxon>Xylariomycetidae</taxon>
        <taxon>Xylariales</taxon>
        <taxon>Diatrypaceae</taxon>
        <taxon>Eutypa</taxon>
    </lineage>
</organism>
<evidence type="ECO:0000313" key="3">
    <source>
        <dbReference type="Proteomes" id="UP000012174"/>
    </source>
</evidence>
<dbReference type="HOGENOM" id="CLU_035263_3_0_1"/>
<dbReference type="Pfam" id="PF12311">
    <property type="entry name" value="DUF3632"/>
    <property type="match status" value="1"/>
</dbReference>
<dbReference type="KEGG" id="ela:UCREL1_3711"/>
<dbReference type="PANTHER" id="PTHR38797:SF4">
    <property type="entry name" value="NUCLEAR PORE COMPLEX PROTEIN NUP85"/>
    <property type="match status" value="1"/>
</dbReference>
<proteinExistence type="predicted"/>
<reference evidence="3" key="1">
    <citation type="journal article" date="2013" name="Genome Announc.">
        <title>Draft genome sequence of the grapevine dieback fungus Eutypa lata UCR-EL1.</title>
        <authorList>
            <person name="Blanco-Ulate B."/>
            <person name="Rolshausen P.E."/>
            <person name="Cantu D."/>
        </authorList>
    </citation>
    <scope>NUCLEOTIDE SEQUENCE [LARGE SCALE GENOMIC DNA]</scope>
    <source>
        <strain evidence="3">UCR-EL1</strain>
    </source>
</reference>
<dbReference type="EMBL" id="KB706111">
    <property type="protein sequence ID" value="EMR69271.1"/>
    <property type="molecule type" value="Genomic_DNA"/>
</dbReference>
<dbReference type="InterPro" id="IPR022085">
    <property type="entry name" value="OpdG"/>
</dbReference>
<accession>M7TH51</accession>
<dbReference type="AlphaFoldDB" id="M7TH51"/>
<feature type="region of interest" description="Disordered" evidence="1">
    <location>
        <begin position="1"/>
        <end position="25"/>
    </location>
</feature>
<dbReference type="PANTHER" id="PTHR38797">
    <property type="entry name" value="NUCLEAR PORE COMPLEX PROTEIN NUP85-RELATED"/>
    <property type="match status" value="1"/>
</dbReference>
<evidence type="ECO:0000313" key="2">
    <source>
        <dbReference type="EMBL" id="EMR69271.1"/>
    </source>
</evidence>
<gene>
    <name evidence="2" type="ORF">UCREL1_3711</name>
</gene>
<dbReference type="Proteomes" id="UP000012174">
    <property type="component" value="Unassembled WGS sequence"/>
</dbReference>
<dbReference type="STRING" id="1287681.M7TH51"/>
<dbReference type="InterPro" id="IPR053204">
    <property type="entry name" value="Oxopyrrolidines_Biosynth-assoc"/>
</dbReference>
<protein>
    <submittedName>
        <fullName evidence="2">Uncharacterized protein</fullName>
    </submittedName>
</protein>
<dbReference type="eggNOG" id="ENOG502T5GW">
    <property type="taxonomic scope" value="Eukaryota"/>
</dbReference>
<name>M7TH51_EUTLA</name>
<evidence type="ECO:0000256" key="1">
    <source>
        <dbReference type="SAM" id="MobiDB-lite"/>
    </source>
</evidence>
<sequence>MTAPPLELHKDFEPEEDSIFDSPTKSGRVSAFLSRLTSTAKSKPGPNKYSNKRVFRILNKTLQPESTVSAEDAAGALASLLPLATGPDGSDELSSIMEVFLEIAWQIPYNHPSMIKLVRITLCLLDTNRSTRIPTEQTPFNYNEGYAALQSVLRDYAGLELTNPYKEPYDADAPFKSKHVRAWVSQHAYIALLASFGKFELCLFGLWVMRDAFEESTTTQSADADAAAAAQWILQAGQALFRFVQVPGLISPGDFEVTDHGLLYEGEKGNSLQRWQFWKAGFVRLATSEDSDGEARRLADSAAALMGALEANAPVLTTTT</sequence>